<reference evidence="1 2" key="1">
    <citation type="submission" date="2016-10" db="EMBL/GenBank/DDBJ databases">
        <title>Arsenicibacter rosenii gen. nov., sp. nov., an efficient arsenic-methylating bacterium isolated from an arsenic-contaminated paddy soil.</title>
        <authorList>
            <person name="Huang K."/>
        </authorList>
    </citation>
    <scope>NUCLEOTIDE SEQUENCE [LARGE SCALE GENOMIC DNA]</scope>
    <source>
        <strain evidence="1 2">SM-1</strain>
    </source>
</reference>
<sequence length="498" mass="55370">MSELSKVALWLCAFGLTTPLVKAQIQTVKAPTQYSGELGSYFSSSARTPFWLRSNEYGIVPLKSPAATARFGLYSDYDSAKVANRKTDYGYGINLVGNIGPAGGVLLPELYAKIRFNIFEIYAGRRREHFGLADTSLTSGSYAWSGNALPIPKIQISIPQFTPLRFTKGWLSVMGTFAHGWMQPKGYVNHSLLHQKTLYFRLGRPHDVVRLYAGFNHQAIWGGESKELQRLGLTVGPTLPSSFRDYIYVVTGLLNKKDTTKLTNFDITNRVGNHLGTIDLGAEIDLVRYSLFLYRQNIYEDGSLFYLINITDGLNGIRLRSSDANSFFREVVFELLNTKSQGGPEFVIEDPLKRGKDDYFNHSQFRDGWGYYGRGIGTPFIPPNMGPNDANPKNPFTLNNRVTVWHLGISGTLVPLKASFLESPVTYQTKLSISNSLGTYNFPFARPKNQFSGIVSLIAPTTWLGGLNIRGSVAIDAGDLYPNSVGAYIGLQKVWQSK</sequence>
<protein>
    <recommendedName>
        <fullName evidence="3">Capsule assembly Wzi family protein</fullName>
    </recommendedName>
</protein>
<dbReference type="Gene3D" id="2.40.160.130">
    <property type="entry name" value="Capsule assembly protein Wzi"/>
    <property type="match status" value="1"/>
</dbReference>
<name>A0A1S2VGA7_9BACT</name>
<dbReference type="AlphaFoldDB" id="A0A1S2VGA7"/>
<dbReference type="InterPro" id="IPR038636">
    <property type="entry name" value="Wzi_sf"/>
</dbReference>
<proteinExistence type="predicted"/>
<dbReference type="Proteomes" id="UP000181790">
    <property type="component" value="Unassembled WGS sequence"/>
</dbReference>
<organism evidence="1 2">
    <name type="scientific">Arsenicibacter rosenii</name>
    <dbReference type="NCBI Taxonomy" id="1750698"/>
    <lineage>
        <taxon>Bacteria</taxon>
        <taxon>Pseudomonadati</taxon>
        <taxon>Bacteroidota</taxon>
        <taxon>Cytophagia</taxon>
        <taxon>Cytophagales</taxon>
        <taxon>Spirosomataceae</taxon>
        <taxon>Arsenicibacter</taxon>
    </lineage>
</organism>
<dbReference type="OrthoDB" id="596512at2"/>
<comment type="caution">
    <text evidence="1">The sequence shown here is derived from an EMBL/GenBank/DDBJ whole genome shotgun (WGS) entry which is preliminary data.</text>
</comment>
<keyword evidence="2" id="KW-1185">Reference proteome</keyword>
<dbReference type="Pfam" id="PF14052">
    <property type="entry name" value="Caps_assemb_Wzi"/>
    <property type="match status" value="1"/>
</dbReference>
<accession>A0A1S2VGA7</accession>
<gene>
    <name evidence="1" type="ORF">BLX24_21020</name>
</gene>
<dbReference type="EMBL" id="MORL01000014">
    <property type="protein sequence ID" value="OIN57236.1"/>
    <property type="molecule type" value="Genomic_DNA"/>
</dbReference>
<evidence type="ECO:0008006" key="3">
    <source>
        <dbReference type="Google" id="ProtNLM"/>
    </source>
</evidence>
<dbReference type="RefSeq" id="WP_071505168.1">
    <property type="nucleotide sequence ID" value="NZ_MORL01000014.1"/>
</dbReference>
<evidence type="ECO:0000313" key="1">
    <source>
        <dbReference type="EMBL" id="OIN57236.1"/>
    </source>
</evidence>
<evidence type="ECO:0000313" key="2">
    <source>
        <dbReference type="Proteomes" id="UP000181790"/>
    </source>
</evidence>
<dbReference type="InterPro" id="IPR026950">
    <property type="entry name" value="Caps_assemb_Wzi"/>
</dbReference>